<sequence length="472" mass="52105">MGKMRKKRGARRRESEEVENEVLDGLQCAFAWLPLFVLLECGVAGEKYRSERVGALYGLACFDCARTYASCVLGSLLPSAYPSKPSPPPELQSRDMQPARAPQHPPTAQVLPPIPSPQATRTREKTVEKKNVGETTKRSANEREKNMWMRIRIRVRMWTQRLENKEEDSQYRHKEGAIYKRRIENEEDEEGMKSRPDPSSRRSADSFRTLRSACAYLREHHVNVDFTAARTSPVRGEGAEEDTGREERQLDKRMEEDRVSLQARQRQRKMPGSLMPRTRPGPTSVRRALVQVDDSPPHPAPHPPRIRTAAPRAASASATRSPHGTRSRPPTDGDALVGSTSHPSTSECSGTRHAYTRGDPAPAATAGEDPVSGARRAAAVAAADPTRPAARPFGLYAAAEGWGVDVSIFRAVVPKKRVRARPPCVHSELSGERNLSHRTTSTGGFESIGGIGKHRAREAGAVRSEGKRELGS</sequence>
<gene>
    <name evidence="2" type="ORF">DFH08DRAFT_985686</name>
</gene>
<reference evidence="2" key="1">
    <citation type="submission" date="2023-03" db="EMBL/GenBank/DDBJ databases">
        <title>Massive genome expansion in bonnet fungi (Mycena s.s.) driven by repeated elements and novel gene families across ecological guilds.</title>
        <authorList>
            <consortium name="Lawrence Berkeley National Laboratory"/>
            <person name="Harder C.B."/>
            <person name="Miyauchi S."/>
            <person name="Viragh M."/>
            <person name="Kuo A."/>
            <person name="Thoen E."/>
            <person name="Andreopoulos B."/>
            <person name="Lu D."/>
            <person name="Skrede I."/>
            <person name="Drula E."/>
            <person name="Henrissat B."/>
            <person name="Morin E."/>
            <person name="Kohler A."/>
            <person name="Barry K."/>
            <person name="LaButti K."/>
            <person name="Morin E."/>
            <person name="Salamov A."/>
            <person name="Lipzen A."/>
            <person name="Mereny Z."/>
            <person name="Hegedus B."/>
            <person name="Baldrian P."/>
            <person name="Stursova M."/>
            <person name="Weitz H."/>
            <person name="Taylor A."/>
            <person name="Grigoriev I.V."/>
            <person name="Nagy L.G."/>
            <person name="Martin F."/>
            <person name="Kauserud H."/>
        </authorList>
    </citation>
    <scope>NUCLEOTIDE SEQUENCE</scope>
    <source>
        <strain evidence="2">CBHHK002</strain>
    </source>
</reference>
<feature type="compositionally biased region" description="Basic and acidic residues" evidence="1">
    <location>
        <begin position="245"/>
        <end position="259"/>
    </location>
</feature>
<organism evidence="2 3">
    <name type="scientific">Mycena albidolilacea</name>
    <dbReference type="NCBI Taxonomy" id="1033008"/>
    <lineage>
        <taxon>Eukaryota</taxon>
        <taxon>Fungi</taxon>
        <taxon>Dikarya</taxon>
        <taxon>Basidiomycota</taxon>
        <taxon>Agaricomycotina</taxon>
        <taxon>Agaricomycetes</taxon>
        <taxon>Agaricomycetidae</taxon>
        <taxon>Agaricales</taxon>
        <taxon>Marasmiineae</taxon>
        <taxon>Mycenaceae</taxon>
        <taxon>Mycena</taxon>
    </lineage>
</organism>
<feature type="compositionally biased region" description="Basic and acidic residues" evidence="1">
    <location>
        <begin position="191"/>
        <end position="205"/>
    </location>
</feature>
<accession>A0AAD6Z333</accession>
<feature type="region of interest" description="Disordered" evidence="1">
    <location>
        <begin position="429"/>
        <end position="472"/>
    </location>
</feature>
<evidence type="ECO:0000313" key="3">
    <source>
        <dbReference type="Proteomes" id="UP001218218"/>
    </source>
</evidence>
<evidence type="ECO:0000256" key="1">
    <source>
        <dbReference type="SAM" id="MobiDB-lite"/>
    </source>
</evidence>
<dbReference type="EMBL" id="JARIHO010000100">
    <property type="protein sequence ID" value="KAJ7304689.1"/>
    <property type="molecule type" value="Genomic_DNA"/>
</dbReference>
<feature type="region of interest" description="Disordered" evidence="1">
    <location>
        <begin position="182"/>
        <end position="206"/>
    </location>
</feature>
<feature type="compositionally biased region" description="Low complexity" evidence="1">
    <location>
        <begin position="306"/>
        <end position="322"/>
    </location>
</feature>
<proteinExistence type="predicted"/>
<feature type="region of interest" description="Disordered" evidence="1">
    <location>
        <begin position="228"/>
        <end position="372"/>
    </location>
</feature>
<name>A0AAD6Z333_9AGAR</name>
<feature type="compositionally biased region" description="Polar residues" evidence="1">
    <location>
        <begin position="338"/>
        <end position="349"/>
    </location>
</feature>
<protein>
    <submittedName>
        <fullName evidence="2">Uncharacterized protein</fullName>
    </submittedName>
</protein>
<dbReference type="Proteomes" id="UP001218218">
    <property type="component" value="Unassembled WGS sequence"/>
</dbReference>
<keyword evidence="3" id="KW-1185">Reference proteome</keyword>
<feature type="compositionally biased region" description="Basic and acidic residues" evidence="1">
    <location>
        <begin position="121"/>
        <end position="145"/>
    </location>
</feature>
<dbReference type="AlphaFoldDB" id="A0AAD6Z333"/>
<feature type="compositionally biased region" description="Basic and acidic residues" evidence="1">
    <location>
        <begin position="457"/>
        <end position="472"/>
    </location>
</feature>
<evidence type="ECO:0000313" key="2">
    <source>
        <dbReference type="EMBL" id="KAJ7304689.1"/>
    </source>
</evidence>
<comment type="caution">
    <text evidence="2">The sequence shown here is derived from an EMBL/GenBank/DDBJ whole genome shotgun (WGS) entry which is preliminary data.</text>
</comment>
<feature type="region of interest" description="Disordered" evidence="1">
    <location>
        <begin position="82"/>
        <end position="145"/>
    </location>
</feature>